<dbReference type="InterPro" id="IPR001810">
    <property type="entry name" value="F-box_dom"/>
</dbReference>
<proteinExistence type="predicted"/>
<dbReference type="Pfam" id="PF12937">
    <property type="entry name" value="F-box-like"/>
    <property type="match status" value="1"/>
</dbReference>
<dbReference type="AlphaFoldDB" id="A0AAW0BHQ9"/>
<sequence length="403" mass="45008">MSPPSFPVEIITHILSNLSIQDLMTCALASKHFRALSQPLLFKRLPVNVELSKVDVMSGFLQYLRQIEERIQTKKIALDCAVGMGLLEDALKGFGSSLTNEVEVFSTLFDIDGLVVGENLTPKLTTCIPNLDVLCLKPLPSNLQIHITQRLGGSLVSLSLFASFSGPEWNTRIPLPSLRQLELVSPGFWGHGWRIADEATRNMVVVAERCLVLAGLQTLIIIGRVRDQYAAIHRLVDQHHSTLQVLKVFEWLTFGVRMPYQDFPTCPSLTTLHVELPEVCHILKNGSRRFPALVNLVIAGSWENLREEYWNSVGWSALKYTLADLMGIGTLSGFMCGYRIPPKVAGEYQEGFMECMEWAQPVGEPLPLLPMGEIECSLPKVKQWTGERLEWNSTVSSTVAIHL</sequence>
<protein>
    <recommendedName>
        <fullName evidence="1">F-box domain-containing protein</fullName>
    </recommendedName>
</protein>
<accession>A0AAW0BHQ9</accession>
<dbReference type="PROSITE" id="PS50181">
    <property type="entry name" value="FBOX"/>
    <property type="match status" value="1"/>
</dbReference>
<dbReference type="SUPFAM" id="SSF81383">
    <property type="entry name" value="F-box domain"/>
    <property type="match status" value="1"/>
</dbReference>
<evidence type="ECO:0000259" key="1">
    <source>
        <dbReference type="PROSITE" id="PS50181"/>
    </source>
</evidence>
<dbReference type="Gene3D" id="1.20.1280.50">
    <property type="match status" value="1"/>
</dbReference>
<name>A0AAW0BHQ9_9AGAR</name>
<keyword evidence="3" id="KW-1185">Reference proteome</keyword>
<dbReference type="CDD" id="cd09917">
    <property type="entry name" value="F-box_SF"/>
    <property type="match status" value="1"/>
</dbReference>
<dbReference type="Proteomes" id="UP001383192">
    <property type="component" value="Unassembled WGS sequence"/>
</dbReference>
<dbReference type="InterPro" id="IPR036047">
    <property type="entry name" value="F-box-like_dom_sf"/>
</dbReference>
<organism evidence="2 3">
    <name type="scientific">Paramarasmius palmivorus</name>
    <dbReference type="NCBI Taxonomy" id="297713"/>
    <lineage>
        <taxon>Eukaryota</taxon>
        <taxon>Fungi</taxon>
        <taxon>Dikarya</taxon>
        <taxon>Basidiomycota</taxon>
        <taxon>Agaricomycotina</taxon>
        <taxon>Agaricomycetes</taxon>
        <taxon>Agaricomycetidae</taxon>
        <taxon>Agaricales</taxon>
        <taxon>Marasmiineae</taxon>
        <taxon>Marasmiaceae</taxon>
        <taxon>Paramarasmius</taxon>
    </lineage>
</organism>
<dbReference type="SMART" id="SM00256">
    <property type="entry name" value="FBOX"/>
    <property type="match status" value="1"/>
</dbReference>
<comment type="caution">
    <text evidence="2">The sequence shown here is derived from an EMBL/GenBank/DDBJ whole genome shotgun (WGS) entry which is preliminary data.</text>
</comment>
<dbReference type="EMBL" id="JAYKXP010000117">
    <property type="protein sequence ID" value="KAK7025303.1"/>
    <property type="molecule type" value="Genomic_DNA"/>
</dbReference>
<evidence type="ECO:0000313" key="2">
    <source>
        <dbReference type="EMBL" id="KAK7025303.1"/>
    </source>
</evidence>
<evidence type="ECO:0000313" key="3">
    <source>
        <dbReference type="Proteomes" id="UP001383192"/>
    </source>
</evidence>
<feature type="domain" description="F-box" evidence="1">
    <location>
        <begin position="1"/>
        <end position="45"/>
    </location>
</feature>
<reference evidence="2 3" key="1">
    <citation type="submission" date="2024-01" db="EMBL/GenBank/DDBJ databases">
        <title>A draft genome for a cacao thread blight-causing isolate of Paramarasmius palmivorus.</title>
        <authorList>
            <person name="Baruah I.K."/>
            <person name="Bukari Y."/>
            <person name="Amoako-Attah I."/>
            <person name="Meinhardt L.W."/>
            <person name="Bailey B.A."/>
            <person name="Cohen S.P."/>
        </authorList>
    </citation>
    <scope>NUCLEOTIDE SEQUENCE [LARGE SCALE GENOMIC DNA]</scope>
    <source>
        <strain evidence="2 3">GH-12</strain>
    </source>
</reference>
<gene>
    <name evidence="2" type="ORF">VNI00_016085</name>
</gene>